<keyword evidence="1" id="KW-0472">Membrane</keyword>
<proteinExistence type="predicted"/>
<organism evidence="2 3">
    <name type="scientific">Mya arenaria</name>
    <name type="common">Soft-shell clam</name>
    <dbReference type="NCBI Taxonomy" id="6604"/>
    <lineage>
        <taxon>Eukaryota</taxon>
        <taxon>Metazoa</taxon>
        <taxon>Spiralia</taxon>
        <taxon>Lophotrochozoa</taxon>
        <taxon>Mollusca</taxon>
        <taxon>Bivalvia</taxon>
        <taxon>Autobranchia</taxon>
        <taxon>Heteroconchia</taxon>
        <taxon>Euheterodonta</taxon>
        <taxon>Imparidentia</taxon>
        <taxon>Neoheterodontei</taxon>
        <taxon>Myida</taxon>
        <taxon>Myoidea</taxon>
        <taxon>Myidae</taxon>
        <taxon>Mya</taxon>
    </lineage>
</organism>
<accession>A0ABY7EJ18</accession>
<dbReference type="Proteomes" id="UP001164746">
    <property type="component" value="Chromosome 7"/>
</dbReference>
<evidence type="ECO:0000313" key="3">
    <source>
        <dbReference type="Proteomes" id="UP001164746"/>
    </source>
</evidence>
<gene>
    <name evidence="2" type="ORF">MAR_034946</name>
</gene>
<name>A0ABY7EJ18_MYAAR</name>
<keyword evidence="3" id="KW-1185">Reference proteome</keyword>
<feature type="transmembrane region" description="Helical" evidence="1">
    <location>
        <begin position="116"/>
        <end position="141"/>
    </location>
</feature>
<sequence length="145" mass="16327">MTSKFYILKEKLTDLWQPRSMTICVGHGTNKNEDGVDIKCLVLHSSKETDLSTLSALDKESLGHDFTSTNVGSFSRHTTFFYSTEGRHCDAHDEVPLEEWNLHDDEEMKDESEGLAMWKIIAISVGGTLGFALIVAVMCYCKFRS</sequence>
<reference evidence="2" key="1">
    <citation type="submission" date="2022-11" db="EMBL/GenBank/DDBJ databases">
        <title>Centuries of genome instability and evolution in soft-shell clam transmissible cancer (bioRxiv).</title>
        <authorList>
            <person name="Hart S.F.M."/>
            <person name="Yonemitsu M.A."/>
            <person name="Giersch R.M."/>
            <person name="Beal B.F."/>
            <person name="Arriagada G."/>
            <person name="Davis B.W."/>
            <person name="Ostrander E.A."/>
            <person name="Goff S.P."/>
            <person name="Metzger M.J."/>
        </authorList>
    </citation>
    <scope>NUCLEOTIDE SEQUENCE</scope>
    <source>
        <strain evidence="2">MELC-2E11</strain>
        <tissue evidence="2">Siphon/mantle</tissue>
    </source>
</reference>
<keyword evidence="1" id="KW-0812">Transmembrane</keyword>
<evidence type="ECO:0000313" key="2">
    <source>
        <dbReference type="EMBL" id="WAR09870.1"/>
    </source>
</evidence>
<keyword evidence="1" id="KW-1133">Transmembrane helix</keyword>
<evidence type="ECO:0000256" key="1">
    <source>
        <dbReference type="SAM" id="Phobius"/>
    </source>
</evidence>
<protein>
    <submittedName>
        <fullName evidence="2">Uncharacterized protein</fullName>
    </submittedName>
</protein>
<dbReference type="EMBL" id="CP111018">
    <property type="protein sequence ID" value="WAR09870.1"/>
    <property type="molecule type" value="Genomic_DNA"/>
</dbReference>